<comment type="function">
    <text evidence="7">Required for chromosome condensation and partitioning.</text>
</comment>
<feature type="coiled-coil region" evidence="7">
    <location>
        <begin position="332"/>
        <end position="387"/>
    </location>
</feature>
<dbReference type="AlphaFoldDB" id="A0A6P1YBY1"/>
<evidence type="ECO:0000256" key="5">
    <source>
        <dbReference type="ARBA" id="ARBA00023054"/>
    </source>
</evidence>
<dbReference type="FunFam" id="3.40.50.300:FF:000901">
    <property type="entry name" value="Chromosome partition protein Smc"/>
    <property type="match status" value="1"/>
</dbReference>
<dbReference type="Pfam" id="PF06470">
    <property type="entry name" value="SMC_hinge"/>
    <property type="match status" value="1"/>
</dbReference>
<dbReference type="InterPro" id="IPR011890">
    <property type="entry name" value="SMC_prok"/>
</dbReference>
<dbReference type="PANTHER" id="PTHR43977">
    <property type="entry name" value="STRUCTURAL MAINTENANCE OF CHROMOSOMES PROTEIN 3"/>
    <property type="match status" value="1"/>
</dbReference>
<dbReference type="Gene3D" id="3.30.70.1620">
    <property type="match status" value="1"/>
</dbReference>
<dbReference type="GO" id="GO:0016887">
    <property type="term" value="F:ATP hydrolysis activity"/>
    <property type="evidence" value="ECO:0007669"/>
    <property type="project" value="InterPro"/>
</dbReference>
<evidence type="ECO:0000256" key="6">
    <source>
        <dbReference type="ARBA" id="ARBA00023125"/>
    </source>
</evidence>
<evidence type="ECO:0000256" key="7">
    <source>
        <dbReference type="HAMAP-Rule" id="MF_01894"/>
    </source>
</evidence>
<dbReference type="GO" id="GO:0005737">
    <property type="term" value="C:cytoplasm"/>
    <property type="evidence" value="ECO:0007669"/>
    <property type="project" value="UniProtKB-SubCell"/>
</dbReference>
<dbReference type="GO" id="GO:0003677">
    <property type="term" value="F:DNA binding"/>
    <property type="evidence" value="ECO:0007669"/>
    <property type="project" value="UniProtKB-UniRule"/>
</dbReference>
<dbReference type="SUPFAM" id="SSF57997">
    <property type="entry name" value="Tropomyosin"/>
    <property type="match status" value="1"/>
</dbReference>
<protein>
    <recommendedName>
        <fullName evidence="7">Chromosome partition protein Smc</fullName>
    </recommendedName>
</protein>
<keyword evidence="3 7" id="KW-0547">Nucleotide-binding</keyword>
<evidence type="ECO:0000259" key="8">
    <source>
        <dbReference type="SMART" id="SM00968"/>
    </source>
</evidence>
<dbReference type="Pfam" id="PF02463">
    <property type="entry name" value="SMC_N"/>
    <property type="match status" value="1"/>
</dbReference>
<keyword evidence="6 7" id="KW-0238">DNA-binding</keyword>
<evidence type="ECO:0000256" key="3">
    <source>
        <dbReference type="ARBA" id="ARBA00022741"/>
    </source>
</evidence>
<dbReference type="InterPro" id="IPR003395">
    <property type="entry name" value="RecF/RecN/SMC_N"/>
</dbReference>
<evidence type="ECO:0000313" key="10">
    <source>
        <dbReference type="Proteomes" id="UP000464452"/>
    </source>
</evidence>
<organism evidence="9 10">
    <name type="scientific">Caloranaerobacter azorensis</name>
    <dbReference type="NCBI Taxonomy" id="116090"/>
    <lineage>
        <taxon>Bacteria</taxon>
        <taxon>Bacillati</taxon>
        <taxon>Bacillota</taxon>
        <taxon>Tissierellia</taxon>
        <taxon>Tissierellales</taxon>
        <taxon>Thermohalobacteraceae</taxon>
        <taxon>Caloranaerobacter</taxon>
    </lineage>
</organism>
<dbReference type="FunFam" id="3.40.50.300:FF:000984">
    <property type="entry name" value="Chromosome partition protein Smc"/>
    <property type="match status" value="1"/>
</dbReference>
<comment type="domain">
    <text evidence="7">Contains large globular domains required for ATP hydrolysis at each terminus and a third globular domain forming a flexible hinge near the middle of the molecule. These domains are separated by coiled-coil structures.</text>
</comment>
<keyword evidence="5 7" id="KW-0175">Coiled coil</keyword>
<dbReference type="PIRSF" id="PIRSF005719">
    <property type="entry name" value="SMC"/>
    <property type="match status" value="1"/>
</dbReference>
<dbReference type="EMBL" id="CP048617">
    <property type="protein sequence ID" value="QIB26223.1"/>
    <property type="molecule type" value="Genomic_DNA"/>
</dbReference>
<dbReference type="SMART" id="SM00968">
    <property type="entry name" value="SMC_hinge"/>
    <property type="match status" value="1"/>
</dbReference>
<dbReference type="InterPro" id="IPR024704">
    <property type="entry name" value="SMC"/>
</dbReference>
<gene>
    <name evidence="7 9" type="primary">smc</name>
    <name evidence="9" type="ORF">G3A45_02190</name>
</gene>
<comment type="similarity">
    <text evidence="7">Belongs to the SMC family.</text>
</comment>
<dbReference type="InterPro" id="IPR010935">
    <property type="entry name" value="SMC_hinge"/>
</dbReference>
<dbReference type="GO" id="GO:0007059">
    <property type="term" value="P:chromosome segregation"/>
    <property type="evidence" value="ECO:0007669"/>
    <property type="project" value="UniProtKB-UniRule"/>
</dbReference>
<dbReference type="SUPFAM" id="SSF75553">
    <property type="entry name" value="Smc hinge domain"/>
    <property type="match status" value="1"/>
</dbReference>
<keyword evidence="2 7" id="KW-0963">Cytoplasm</keyword>
<dbReference type="SUPFAM" id="SSF52540">
    <property type="entry name" value="P-loop containing nucleoside triphosphate hydrolases"/>
    <property type="match status" value="1"/>
</dbReference>
<evidence type="ECO:0000313" key="9">
    <source>
        <dbReference type="EMBL" id="QIB26223.1"/>
    </source>
</evidence>
<dbReference type="KEGG" id="cazo:G3A45_02190"/>
<comment type="subunit">
    <text evidence="7">Homodimer.</text>
</comment>
<dbReference type="GO" id="GO:0005524">
    <property type="term" value="F:ATP binding"/>
    <property type="evidence" value="ECO:0007669"/>
    <property type="project" value="UniProtKB-UniRule"/>
</dbReference>
<comment type="subcellular location">
    <subcellularLocation>
        <location evidence="1 7">Cytoplasm</location>
    </subcellularLocation>
</comment>
<name>A0A6P1YBY1_9FIRM</name>
<evidence type="ECO:0000256" key="2">
    <source>
        <dbReference type="ARBA" id="ARBA00022490"/>
    </source>
</evidence>
<feature type="binding site" evidence="7">
    <location>
        <begin position="32"/>
        <end position="39"/>
    </location>
    <ligand>
        <name>ATP</name>
        <dbReference type="ChEBI" id="CHEBI:30616"/>
    </ligand>
</feature>
<feature type="coiled-coil region" evidence="7">
    <location>
        <begin position="685"/>
        <end position="803"/>
    </location>
</feature>
<feature type="domain" description="SMC hinge" evidence="8">
    <location>
        <begin position="525"/>
        <end position="643"/>
    </location>
</feature>
<dbReference type="GO" id="GO:0007062">
    <property type="term" value="P:sister chromatid cohesion"/>
    <property type="evidence" value="ECO:0007669"/>
    <property type="project" value="InterPro"/>
</dbReference>
<feature type="coiled-coil region" evidence="7">
    <location>
        <begin position="227"/>
        <end position="296"/>
    </location>
</feature>
<feature type="coiled-coil region" evidence="7">
    <location>
        <begin position="839"/>
        <end position="936"/>
    </location>
</feature>
<dbReference type="CDD" id="cd03278">
    <property type="entry name" value="ABC_SMC_barmotin"/>
    <property type="match status" value="2"/>
</dbReference>
<dbReference type="GO" id="GO:0006260">
    <property type="term" value="P:DNA replication"/>
    <property type="evidence" value="ECO:0007669"/>
    <property type="project" value="UniProtKB-UniRule"/>
</dbReference>
<proteinExistence type="inferred from homology"/>
<feature type="coiled-coil region" evidence="7">
    <location>
        <begin position="167"/>
        <end position="201"/>
    </location>
</feature>
<dbReference type="NCBIfam" id="TIGR02168">
    <property type="entry name" value="SMC_prok_B"/>
    <property type="match status" value="1"/>
</dbReference>
<dbReference type="GO" id="GO:0030261">
    <property type="term" value="P:chromosome condensation"/>
    <property type="evidence" value="ECO:0007669"/>
    <property type="project" value="InterPro"/>
</dbReference>
<feature type="coiled-coil region" evidence="7">
    <location>
        <begin position="965"/>
        <end position="1034"/>
    </location>
</feature>
<sequence length="1193" mass="138925">MFLKRIEIQGFKSFADKTDIELSGGITCVVGPNGSGKSNISDAIRWVLGEQSAKTLRGSKMEDVIFSGTSRRKPLGFAEVTLVFDNKDGSLPIDYSEVCITRRLFRSGESEYYINKNSCRLKDIRELFMDTGVGKDGYSIIGQGRIDEILSSKSEDRRNIFEEAAGIVKFKTRKEESEKKLKRTKENIIRINDILNEIEGQLSPLKIQAEKAKKYLELAETLKDLEVNLYLREIDRFKVQIEHIEKQKDVIQEQLKYNEEKREALENKYNEVKYEIEKMEKNIEIIQNNKYDIQNKIEKIDGEIKLCDEKTEILKKEQNKVSNNIEKLVKRQKEIEMEKIRLINDKKELNEKINNLKCELNERLNKLDKLDDEIKSKERGIEDKKDIVIQLLNSITEIKSKINSTKTFIINIDKRIKQIDKEIDELVYKKNDTESEIKNIDSEIQLLNKKLDKITDFKYSLIDDKEKLEKKLKNINMQLEQIKGEIQTKISKYNLLKEMKESYDGFYKSVKNVLKAIEKDRQLGEGVRGVVAELLRVDKKYEIAIEIALGSALQNIVTNSENEAKRIIRYLKENKLGRVTFLPMTSIRGRGLKSDEEEIIKTNGVIGIASKLIEIDEEYREIFEYLLGRVVVVETIDDGIKVSKKLKYSMKVVSLDGEVINPGGSITGGSLSSKNVRLLSRERELNDLGKQIIELKEVYKRLEVDIKNIKDKLFKLNYELEESEKDINRLNLNISNFENSKLQKERERQSLIDLIEKYNNEKRQLLGEMMELNKEIETLSLDLKNSESRYNLSKTEVDNLLDNFEKNKLERDDLSKYLTDVKVNLASCEQKMKGIDESVLKLDEEYERIANDIENFETELERIKENIEKLQNQRTMFIVEKNELSQELLEYDIRLKEIKSDKNNYMQSFYNEQEKIKEMNKKINDLQSSKNTLDIKLTRYNMQLESYTNKLWDDYELSYQMALKYKKEIENVTKVQNEIRDLKRKIKSLGDVNVSSIEEFERVNERFKFLTEQKNDLIEAEQSLNKVIKDMERKMIEHFNINFEKIRKNFIEVFEKLFGGGKADIYLEDNENVLTSGIEIIAQPPGKKLQSLSLLSGGEKALTAIALLFAILKTKPTPFCVLDEIEAALDEANVFRFADYLKDFSENTQFIVITHRKGTMEAADSLYGVTMEEEGVTKLVSVRLSEKIDEKAS</sequence>
<accession>A0A6P1YBY1</accession>
<dbReference type="InterPro" id="IPR027417">
    <property type="entry name" value="P-loop_NTPase"/>
</dbReference>
<dbReference type="Gene3D" id="3.40.50.300">
    <property type="entry name" value="P-loop containing nucleotide triphosphate hydrolases"/>
    <property type="match status" value="2"/>
</dbReference>
<dbReference type="HAMAP" id="MF_01894">
    <property type="entry name" value="Smc_prok"/>
    <property type="match status" value="1"/>
</dbReference>
<dbReference type="Proteomes" id="UP000464452">
    <property type="component" value="Chromosome"/>
</dbReference>
<reference evidence="9 10" key="1">
    <citation type="submission" date="2020-02" db="EMBL/GenBank/DDBJ databases">
        <title>Thermophilic hydrogen producing bacteria, Caloranaerobacter azorensis.</title>
        <authorList>
            <person name="Baek K."/>
        </authorList>
    </citation>
    <scope>NUCLEOTIDE SEQUENCE [LARGE SCALE GENOMIC DNA]</scope>
    <source>
        <strain evidence="9 10">T3-1</strain>
    </source>
</reference>
<feature type="coiled-coil region" evidence="7">
    <location>
        <begin position="416"/>
        <end position="485"/>
    </location>
</feature>
<dbReference type="InterPro" id="IPR036277">
    <property type="entry name" value="SMC_hinge_sf"/>
</dbReference>
<dbReference type="GO" id="GO:0005694">
    <property type="term" value="C:chromosome"/>
    <property type="evidence" value="ECO:0007669"/>
    <property type="project" value="InterPro"/>
</dbReference>
<dbReference type="Gene3D" id="1.20.1060.20">
    <property type="match status" value="1"/>
</dbReference>
<evidence type="ECO:0000256" key="4">
    <source>
        <dbReference type="ARBA" id="ARBA00022840"/>
    </source>
</evidence>
<evidence type="ECO:0000256" key="1">
    <source>
        <dbReference type="ARBA" id="ARBA00004496"/>
    </source>
</evidence>
<keyword evidence="4 7" id="KW-0067">ATP-binding</keyword>
<dbReference type="RefSeq" id="WP_163234357.1">
    <property type="nucleotide sequence ID" value="NZ_CP048617.1"/>
</dbReference>